<accession>A0A9J6BZA9</accession>
<organism evidence="4 5">
    <name type="scientific">Polypedilum vanderplanki</name>
    <name type="common">Sleeping chironomid midge</name>
    <dbReference type="NCBI Taxonomy" id="319348"/>
    <lineage>
        <taxon>Eukaryota</taxon>
        <taxon>Metazoa</taxon>
        <taxon>Ecdysozoa</taxon>
        <taxon>Arthropoda</taxon>
        <taxon>Hexapoda</taxon>
        <taxon>Insecta</taxon>
        <taxon>Pterygota</taxon>
        <taxon>Neoptera</taxon>
        <taxon>Endopterygota</taxon>
        <taxon>Diptera</taxon>
        <taxon>Nematocera</taxon>
        <taxon>Chironomoidea</taxon>
        <taxon>Chironomidae</taxon>
        <taxon>Chironominae</taxon>
        <taxon>Polypedilum</taxon>
        <taxon>Polypedilum</taxon>
    </lineage>
</organism>
<name>A0A9J6BZA9_POLVA</name>
<sequence>MKFFVLFVSAFAVAAMAQRQNNQINNNIQNEKQQIPILSLEQNLNHDGEFNYAFETGDGTRVQQNGQLRQSSFDPKNVGEAVQGAFSYQGDDGQTYALSYTADENGYRPVGDFLPTPPPIPPAIAKAVEYLKSLPPHKDNQ</sequence>
<dbReference type="PANTHER" id="PTHR10380">
    <property type="entry name" value="CUTICLE PROTEIN"/>
    <property type="match status" value="1"/>
</dbReference>
<keyword evidence="1 2" id="KW-0193">Cuticle</keyword>
<reference evidence="4" key="1">
    <citation type="submission" date="2021-03" db="EMBL/GenBank/DDBJ databases">
        <title>Chromosome level genome of the anhydrobiotic midge Polypedilum vanderplanki.</title>
        <authorList>
            <person name="Yoshida Y."/>
            <person name="Kikawada T."/>
            <person name="Gusev O."/>
        </authorList>
    </citation>
    <scope>NUCLEOTIDE SEQUENCE</scope>
    <source>
        <strain evidence="4">NIAS01</strain>
        <tissue evidence="4">Whole body or cell culture</tissue>
    </source>
</reference>
<keyword evidence="5" id="KW-1185">Reference proteome</keyword>
<evidence type="ECO:0000313" key="4">
    <source>
        <dbReference type="EMBL" id="KAG5675016.1"/>
    </source>
</evidence>
<dbReference type="GO" id="GO:0008010">
    <property type="term" value="F:structural constituent of chitin-based larval cuticle"/>
    <property type="evidence" value="ECO:0007669"/>
    <property type="project" value="TreeGrafter"/>
</dbReference>
<dbReference type="InterPro" id="IPR050468">
    <property type="entry name" value="Cuticle_Struct_Prot"/>
</dbReference>
<dbReference type="PRINTS" id="PR00947">
    <property type="entry name" value="CUTICLE"/>
</dbReference>
<dbReference type="GO" id="GO:0062129">
    <property type="term" value="C:chitin-based extracellular matrix"/>
    <property type="evidence" value="ECO:0007669"/>
    <property type="project" value="TreeGrafter"/>
</dbReference>
<keyword evidence="3" id="KW-0732">Signal</keyword>
<dbReference type="PROSITE" id="PS51155">
    <property type="entry name" value="CHIT_BIND_RR_2"/>
    <property type="match status" value="1"/>
</dbReference>
<evidence type="ECO:0000313" key="5">
    <source>
        <dbReference type="Proteomes" id="UP001107558"/>
    </source>
</evidence>
<gene>
    <name evidence="4" type="ORF">PVAND_004956</name>
</gene>
<dbReference type="InterPro" id="IPR000618">
    <property type="entry name" value="Insect_cuticle"/>
</dbReference>
<dbReference type="InterPro" id="IPR031311">
    <property type="entry name" value="CHIT_BIND_RR_consensus"/>
</dbReference>
<feature type="chain" id="PRO_5039891366" evidence="3">
    <location>
        <begin position="18"/>
        <end position="141"/>
    </location>
</feature>
<comment type="caution">
    <text evidence="4">The sequence shown here is derived from an EMBL/GenBank/DDBJ whole genome shotgun (WGS) entry which is preliminary data.</text>
</comment>
<dbReference type="PROSITE" id="PS00233">
    <property type="entry name" value="CHIT_BIND_RR_1"/>
    <property type="match status" value="1"/>
</dbReference>
<proteinExistence type="predicted"/>
<evidence type="ECO:0000256" key="2">
    <source>
        <dbReference type="PROSITE-ProRule" id="PRU00497"/>
    </source>
</evidence>
<dbReference type="Pfam" id="PF00379">
    <property type="entry name" value="Chitin_bind_4"/>
    <property type="match status" value="1"/>
</dbReference>
<dbReference type="OrthoDB" id="6379191at2759"/>
<dbReference type="Proteomes" id="UP001107558">
    <property type="component" value="Chromosome 2"/>
</dbReference>
<evidence type="ECO:0000256" key="1">
    <source>
        <dbReference type="ARBA" id="ARBA00022460"/>
    </source>
</evidence>
<feature type="signal peptide" evidence="3">
    <location>
        <begin position="1"/>
        <end position="17"/>
    </location>
</feature>
<dbReference type="EMBL" id="JADBJN010000002">
    <property type="protein sequence ID" value="KAG5675016.1"/>
    <property type="molecule type" value="Genomic_DNA"/>
</dbReference>
<protein>
    <submittedName>
        <fullName evidence="4">Uncharacterized protein</fullName>
    </submittedName>
</protein>
<dbReference type="AlphaFoldDB" id="A0A9J6BZA9"/>
<dbReference type="PANTHER" id="PTHR10380:SF229">
    <property type="entry name" value="CUTICULAR PROTEIN 49AF, ISOFORM A"/>
    <property type="match status" value="1"/>
</dbReference>
<evidence type="ECO:0000256" key="3">
    <source>
        <dbReference type="SAM" id="SignalP"/>
    </source>
</evidence>